<evidence type="ECO:0000256" key="1">
    <source>
        <dbReference type="SAM" id="Phobius"/>
    </source>
</evidence>
<dbReference type="Pfam" id="PF04350">
    <property type="entry name" value="PilO"/>
    <property type="match status" value="1"/>
</dbReference>
<feature type="transmembrane region" description="Helical" evidence="1">
    <location>
        <begin position="14"/>
        <end position="33"/>
    </location>
</feature>
<dbReference type="InterPro" id="IPR014717">
    <property type="entry name" value="Transl_elong_EF1B/ribsomal_bS6"/>
</dbReference>
<dbReference type="Gene3D" id="3.30.70.60">
    <property type="match status" value="1"/>
</dbReference>
<name>A0A653A8Z6_UNCDX</name>
<accession>A0A653A8Z6</accession>
<evidence type="ECO:0000313" key="2">
    <source>
        <dbReference type="EMBL" id="VBB44112.1"/>
    </source>
</evidence>
<gene>
    <name evidence="2" type="ORF">TRIP_B330286</name>
</gene>
<reference evidence="2" key="1">
    <citation type="submission" date="2018-07" db="EMBL/GenBank/DDBJ databases">
        <authorList>
            <consortium name="Genoscope - CEA"/>
            <person name="William W."/>
        </authorList>
    </citation>
    <scope>NUCLEOTIDE SEQUENCE</scope>
    <source>
        <strain evidence="2">IK1</strain>
    </source>
</reference>
<dbReference type="GO" id="GO:0043107">
    <property type="term" value="P:type IV pilus-dependent motility"/>
    <property type="evidence" value="ECO:0007669"/>
    <property type="project" value="InterPro"/>
</dbReference>
<dbReference type="GO" id="GO:0043683">
    <property type="term" value="P:type IV pilus assembly"/>
    <property type="evidence" value="ECO:0007669"/>
    <property type="project" value="InterPro"/>
</dbReference>
<dbReference type="InterPro" id="IPR007445">
    <property type="entry name" value="PilO"/>
</dbReference>
<evidence type="ECO:0008006" key="3">
    <source>
        <dbReference type="Google" id="ProtNLM"/>
    </source>
</evidence>
<dbReference type="EMBL" id="UPXX01000027">
    <property type="protein sequence ID" value="VBB44112.1"/>
    <property type="molecule type" value="Genomic_DNA"/>
</dbReference>
<organism evidence="2">
    <name type="scientific">Uncultured Desulfatiglans sp</name>
    <dbReference type="NCBI Taxonomy" id="1748965"/>
    <lineage>
        <taxon>Bacteria</taxon>
        <taxon>Pseudomonadati</taxon>
        <taxon>Thermodesulfobacteriota</taxon>
        <taxon>Desulfobacteria</taxon>
        <taxon>Desulfatiglandales</taxon>
        <taxon>Desulfatiglandaceae</taxon>
        <taxon>Desulfatiglans</taxon>
        <taxon>environmental samples</taxon>
    </lineage>
</organism>
<sequence length="183" mass="20141">MDRKAFDLIPGQSIRYLILCGAGVALLFLLAVYPSHEALRKAEAHIAGLEAEIAEQDTLGPLFQNLLKELREIGDPPFPLPEPSPLALEELEGLMVQIDAIARGHGMEMQTIRPEPGSPGTGERMPLSLRFLGGWSNLRDFLIQIYALGCVEKIEQLQILSAGKEKLFNLTLVILTKTQKVEG</sequence>
<proteinExistence type="predicted"/>
<protein>
    <recommendedName>
        <fullName evidence="3">Pilus assembly protein, PilO</fullName>
    </recommendedName>
</protein>
<dbReference type="AlphaFoldDB" id="A0A653A8Z6"/>
<keyword evidence="1" id="KW-0812">Transmembrane</keyword>
<keyword evidence="1" id="KW-1133">Transmembrane helix</keyword>
<keyword evidence="1" id="KW-0472">Membrane</keyword>